<proteinExistence type="predicted"/>
<name>A0A8J3E7G6_9GAMM</name>
<protein>
    <submittedName>
        <fullName evidence="1">Uncharacterized protein</fullName>
    </submittedName>
</protein>
<comment type="caution">
    <text evidence="1">The sequence shown here is derived from an EMBL/GenBank/DDBJ whole genome shotgun (WGS) entry which is preliminary data.</text>
</comment>
<dbReference type="Proteomes" id="UP000636949">
    <property type="component" value="Unassembled WGS sequence"/>
</dbReference>
<dbReference type="OrthoDB" id="5627300at2"/>
<accession>A0A8J3E7G6</accession>
<dbReference type="AlphaFoldDB" id="A0A8J3E7G6"/>
<organism evidence="1 2">
    <name type="scientific">Cysteiniphilum litorale</name>
    <dbReference type="NCBI Taxonomy" id="2056700"/>
    <lineage>
        <taxon>Bacteria</taxon>
        <taxon>Pseudomonadati</taxon>
        <taxon>Pseudomonadota</taxon>
        <taxon>Gammaproteobacteria</taxon>
        <taxon>Thiotrichales</taxon>
        <taxon>Fastidiosibacteraceae</taxon>
        <taxon>Cysteiniphilum</taxon>
    </lineage>
</organism>
<gene>
    <name evidence="1" type="ORF">GCM10010995_06250</name>
</gene>
<dbReference type="EMBL" id="BMJS01000004">
    <property type="protein sequence ID" value="GGF91802.1"/>
    <property type="molecule type" value="Genomic_DNA"/>
</dbReference>
<evidence type="ECO:0000313" key="2">
    <source>
        <dbReference type="Proteomes" id="UP000636949"/>
    </source>
</evidence>
<reference evidence="1" key="1">
    <citation type="journal article" date="2014" name="Int. J. Syst. Evol. Microbiol.">
        <title>Complete genome sequence of Corynebacterium casei LMG S-19264T (=DSM 44701T), isolated from a smear-ripened cheese.</title>
        <authorList>
            <consortium name="US DOE Joint Genome Institute (JGI-PGF)"/>
            <person name="Walter F."/>
            <person name="Albersmeier A."/>
            <person name="Kalinowski J."/>
            <person name="Ruckert C."/>
        </authorList>
    </citation>
    <scope>NUCLEOTIDE SEQUENCE</scope>
    <source>
        <strain evidence="1">CGMCC 1.15758</strain>
    </source>
</reference>
<sequence length="68" mass="7643">MNLHANTQKLKKARSNNKSVYLTYTNFEEISGKVADIGNVFVHIATPDNNEPVALEIEKISDISLLRK</sequence>
<dbReference type="RefSeq" id="WP_117001697.1">
    <property type="nucleotide sequence ID" value="NZ_BMJS01000004.1"/>
</dbReference>
<evidence type="ECO:0000313" key="1">
    <source>
        <dbReference type="EMBL" id="GGF91802.1"/>
    </source>
</evidence>
<reference evidence="1" key="2">
    <citation type="submission" date="2020-09" db="EMBL/GenBank/DDBJ databases">
        <authorList>
            <person name="Sun Q."/>
            <person name="Zhou Y."/>
        </authorList>
    </citation>
    <scope>NUCLEOTIDE SEQUENCE</scope>
    <source>
        <strain evidence="1">CGMCC 1.15758</strain>
    </source>
</reference>
<keyword evidence="2" id="KW-1185">Reference proteome</keyword>